<dbReference type="KEGG" id="nzs:SLY_0022"/>
<accession>R4RZR8</accession>
<name>R4RZR8_PHYAS</name>
<dbReference type="HOGENOM" id="CLU_3367653_0_0_14"/>
<gene>
    <name evidence="1" type="ORF">SLY_0022</name>
</gene>
<evidence type="ECO:0000313" key="1">
    <source>
        <dbReference type="EMBL" id="AGL89948.1"/>
    </source>
</evidence>
<dbReference type="Proteomes" id="UP000013941">
    <property type="component" value="Chromosome"/>
</dbReference>
<dbReference type="AlphaFoldDB" id="R4RZR8"/>
<evidence type="ECO:0000313" key="2">
    <source>
        <dbReference type="Proteomes" id="UP000013941"/>
    </source>
</evidence>
<dbReference type="EMBL" id="CP002548">
    <property type="protein sequence ID" value="AGL89948.1"/>
    <property type="molecule type" value="Genomic_DNA"/>
</dbReference>
<protein>
    <submittedName>
        <fullName evidence="1">Uncharacterized protein</fullName>
    </submittedName>
</protein>
<sequence length="35" mass="4201">MNFWLKRAATGFFKVFFNQFFQISKGVVLEGNEWL</sequence>
<organism evidence="1 2">
    <name type="scientific">Strawberry lethal yellows phytoplasma (CPA) str. NZSb11</name>
    <dbReference type="NCBI Taxonomy" id="980422"/>
    <lineage>
        <taxon>Bacteria</taxon>
        <taxon>Bacillati</taxon>
        <taxon>Mycoplasmatota</taxon>
        <taxon>Mollicutes</taxon>
        <taxon>Acholeplasmatales</taxon>
        <taxon>Acholeplasmataceae</taxon>
        <taxon>Candidatus Phytoplasma</taxon>
        <taxon>16SrXII (Stolbur group)</taxon>
    </lineage>
</organism>
<reference evidence="1 2" key="1">
    <citation type="journal article" date="2013" name="BMC Genomics">
        <title>Comparison of the complete genome sequence of two closely related isolates of 'Candidatus Phytoplasma australiense' reveals genome plasticity.</title>
        <authorList>
            <person name="Andersen M.T."/>
            <person name="Liefting L.W."/>
            <person name="Havukkala I."/>
            <person name="Beever R.E."/>
        </authorList>
    </citation>
    <scope>NUCLEOTIDE SEQUENCE [LARGE SCALE GENOMIC DNA]</scope>
    <source>
        <strain evidence="1 2">NZSb11</strain>
    </source>
</reference>
<keyword evidence="2" id="KW-1185">Reference proteome</keyword>
<proteinExistence type="predicted"/>